<dbReference type="InterPro" id="IPR035959">
    <property type="entry name" value="RutC-like_sf"/>
</dbReference>
<dbReference type="Gene3D" id="3.30.1330.40">
    <property type="entry name" value="RutC-like"/>
    <property type="match status" value="1"/>
</dbReference>
<dbReference type="CDD" id="cd00448">
    <property type="entry name" value="YjgF_YER057c_UK114_family"/>
    <property type="match status" value="1"/>
</dbReference>
<dbReference type="PANTHER" id="PTHR11803:SF39">
    <property type="entry name" value="2-IMINOBUTANOATE_2-IMINOPROPANOATE DEAMINASE"/>
    <property type="match status" value="1"/>
</dbReference>
<name>A0ABD2QLH1_9PLAT</name>
<dbReference type="EMBL" id="JBJKFK010000063">
    <property type="protein sequence ID" value="KAL3320285.1"/>
    <property type="molecule type" value="Genomic_DNA"/>
</dbReference>
<proteinExistence type="inferred from homology"/>
<dbReference type="SUPFAM" id="SSF55298">
    <property type="entry name" value="YjgF-like"/>
    <property type="match status" value="1"/>
</dbReference>
<dbReference type="NCBIfam" id="TIGR00004">
    <property type="entry name" value="Rid family detoxifying hydrolase"/>
    <property type="match status" value="1"/>
</dbReference>
<protein>
    <submittedName>
        <fullName evidence="2">2-iminobutanoate/2-iminopropanoate deaminase</fullName>
    </submittedName>
</protein>
<dbReference type="InterPro" id="IPR006175">
    <property type="entry name" value="YjgF/YER057c/UK114"/>
</dbReference>
<keyword evidence="3" id="KW-1185">Reference proteome</keyword>
<dbReference type="InterPro" id="IPR006056">
    <property type="entry name" value="RidA"/>
</dbReference>
<dbReference type="PANTHER" id="PTHR11803">
    <property type="entry name" value="2-IMINOBUTANOATE/2-IMINOPROPANOATE DEAMINASE RIDA"/>
    <property type="match status" value="1"/>
</dbReference>
<comment type="similarity">
    <text evidence="1">Belongs to the RutC family.</text>
</comment>
<reference evidence="2 3" key="1">
    <citation type="submission" date="2024-11" db="EMBL/GenBank/DDBJ databases">
        <title>Adaptive evolution of stress response genes in parasites aligns with host niche diversity.</title>
        <authorList>
            <person name="Hahn C."/>
            <person name="Resl P."/>
        </authorList>
    </citation>
    <scope>NUCLEOTIDE SEQUENCE [LARGE SCALE GENOMIC DNA]</scope>
    <source>
        <strain evidence="2">EGGRZ-B1_66</strain>
        <tissue evidence="2">Body</tissue>
    </source>
</reference>
<dbReference type="AlphaFoldDB" id="A0ABD2QLH1"/>
<evidence type="ECO:0000313" key="3">
    <source>
        <dbReference type="Proteomes" id="UP001626550"/>
    </source>
</evidence>
<gene>
    <name evidence="2" type="primary">HRSP12</name>
    <name evidence="2" type="ORF">Ciccas_001021</name>
</gene>
<organism evidence="2 3">
    <name type="scientific">Cichlidogyrus casuarinus</name>
    <dbReference type="NCBI Taxonomy" id="1844966"/>
    <lineage>
        <taxon>Eukaryota</taxon>
        <taxon>Metazoa</taxon>
        <taxon>Spiralia</taxon>
        <taxon>Lophotrochozoa</taxon>
        <taxon>Platyhelminthes</taxon>
        <taxon>Monogenea</taxon>
        <taxon>Monopisthocotylea</taxon>
        <taxon>Dactylogyridea</taxon>
        <taxon>Ancyrocephalidae</taxon>
        <taxon>Cichlidogyrus</taxon>
    </lineage>
</organism>
<evidence type="ECO:0000313" key="2">
    <source>
        <dbReference type="EMBL" id="KAL3320285.1"/>
    </source>
</evidence>
<dbReference type="FunFam" id="3.30.1330.40:FF:000001">
    <property type="entry name" value="L-PSP family endoribonuclease"/>
    <property type="match status" value="1"/>
</dbReference>
<dbReference type="Pfam" id="PF01042">
    <property type="entry name" value="Ribonuc_L-PSP"/>
    <property type="match status" value="1"/>
</dbReference>
<accession>A0ABD2QLH1</accession>
<dbReference type="Proteomes" id="UP001626550">
    <property type="component" value="Unassembled WGS sequence"/>
</dbReference>
<evidence type="ECO:0000256" key="1">
    <source>
        <dbReference type="ARBA" id="ARBA00010552"/>
    </source>
</evidence>
<comment type="caution">
    <text evidence="2">The sequence shown here is derived from an EMBL/GenBank/DDBJ whole genome shotgun (WGS) entry which is preliminary data.</text>
</comment>
<sequence>MLYKICSKATCQKILQFMKRFITSLKAPKPLGPYSPGVEIQAQKRLYLSGQLGMNPETLELVPGGVEAEAKKALDHVRTLLAEAGYEMTDVAAATVLLADMEDFAKFNEIYKTYFQDPGPTRTCFQAARLPKNARVEITVIAEK</sequence>